<dbReference type="AlphaFoldDB" id="A0A855X208"/>
<evidence type="ECO:0000313" key="3">
    <source>
        <dbReference type="EMBL" id="PWB67773.1"/>
    </source>
</evidence>
<dbReference type="SUPFAM" id="SSF109604">
    <property type="entry name" value="HD-domain/PDEase-like"/>
    <property type="match status" value="1"/>
</dbReference>
<organism evidence="3 4">
    <name type="scientific">candidate division GN15 bacterium</name>
    <dbReference type="NCBI Taxonomy" id="2072418"/>
    <lineage>
        <taxon>Bacteria</taxon>
        <taxon>candidate division GN15</taxon>
    </lineage>
</organism>
<dbReference type="Proteomes" id="UP000250918">
    <property type="component" value="Unassembled WGS sequence"/>
</dbReference>
<name>A0A855X208_9BACT</name>
<evidence type="ECO:0000256" key="1">
    <source>
        <dbReference type="SAM" id="MobiDB-lite"/>
    </source>
</evidence>
<dbReference type="Pfam" id="PF08668">
    <property type="entry name" value="HDOD"/>
    <property type="match status" value="1"/>
</dbReference>
<dbReference type="InterPro" id="IPR052340">
    <property type="entry name" value="RNase_Y/CdgJ"/>
</dbReference>
<evidence type="ECO:0000259" key="2">
    <source>
        <dbReference type="PROSITE" id="PS51833"/>
    </source>
</evidence>
<dbReference type="CDD" id="cd00077">
    <property type="entry name" value="HDc"/>
    <property type="match status" value="1"/>
</dbReference>
<dbReference type="Gene3D" id="1.10.3210.10">
    <property type="entry name" value="Hypothetical protein af1432"/>
    <property type="match status" value="1"/>
</dbReference>
<feature type="domain" description="HDOD" evidence="2">
    <location>
        <begin position="390"/>
        <end position="583"/>
    </location>
</feature>
<proteinExistence type="predicted"/>
<dbReference type="PROSITE" id="PS51833">
    <property type="entry name" value="HDOD"/>
    <property type="match status" value="1"/>
</dbReference>
<reference evidence="3 4" key="1">
    <citation type="journal article" date="2018" name="ISME J.">
        <title>A methanotrophic archaeon couples anaerobic oxidation of methane to Fe(III) reduction.</title>
        <authorList>
            <person name="Cai C."/>
            <person name="Leu A.O."/>
            <person name="Xie G.J."/>
            <person name="Guo J."/>
            <person name="Feng Y."/>
            <person name="Zhao J.X."/>
            <person name="Tyson G.W."/>
            <person name="Yuan Z."/>
            <person name="Hu S."/>
        </authorList>
    </citation>
    <scope>NUCLEOTIDE SEQUENCE [LARGE SCALE GENOMIC DNA]</scope>
    <source>
        <strain evidence="3">FeB_12</strain>
    </source>
</reference>
<dbReference type="EMBL" id="PQAP01000232">
    <property type="protein sequence ID" value="PWB67773.1"/>
    <property type="molecule type" value="Genomic_DNA"/>
</dbReference>
<comment type="caution">
    <text evidence="3">The sequence shown here is derived from an EMBL/GenBank/DDBJ whole genome shotgun (WGS) entry which is preliminary data.</text>
</comment>
<protein>
    <recommendedName>
        <fullName evidence="2">HDOD domain-containing protein</fullName>
    </recommendedName>
</protein>
<dbReference type="PANTHER" id="PTHR33525">
    <property type="match status" value="1"/>
</dbReference>
<dbReference type="PANTHER" id="PTHR33525:SF3">
    <property type="entry name" value="RIBONUCLEASE Y"/>
    <property type="match status" value="1"/>
</dbReference>
<gene>
    <name evidence="3" type="ORF">C3F09_12895</name>
</gene>
<dbReference type="InterPro" id="IPR013976">
    <property type="entry name" value="HDOD"/>
</dbReference>
<sequence>MQMAQECRGRDEPSGFFGEPLHQRPESRVDLPVFEKSGRQMGVHDARAAFFFEPVLVLLGHALVVQVHGRALGRREPVSHERAKRIVVRHHGAHLERIHVAVHEIADISDALLAQVAPEIRVAFDMTAIPIGKPETGGQVVAEPPDAAEPGSAPVDILAAVGVVGGGDWRMPKQFGELVQRGQRALARRIAPGRQMVADLDAVLLQIEHPFQVMRILARFTRLPEGFSAAKHPDRLGGRDAQVAEKQIDFADPGHRGTIGIIDNRKAEPFVIRPHHTHEPNIIRRGVICQKKFPILYGIDSSFSASDRLRRPETGRAMTRLRIAAMEEATRCFARLCRRFARLSRQFERSREPFPRRLNHPADWPIIFLNRDGFVSSDVIQKILKEHKELLSLPQTLSEVLRVSRDEKSSAQALAAVLMKDPAMTVKVLRIANSPYYGVGREITTMTQAVVTLGMRTVTALALSTSVYKITGSWKSSIDRNRFWRHSLEVAIASRMIAESIKHQPAEEAFVSALLHDVGMLVLEGSFPTQYAQMLQKKRPDESLIDLETENWGTDHARVAKFLLEQWRLPQRICDAVGLHHMVHPHDGKNPELELAQIVNLANLISRFPVHEKSIRNSQHAAENKENLCKILALKPDMLADIEGQLFSRTVSEAKYMEIEIGSVDDLLMEANRLLFEQYMTVENLLRDNRRMQAQIARDQMKKLALESLKTITATFNHYMNNATATILGRAQLVEYAIANGQIHDPDGQLATAMQVISGGVNTISQVMEELKNLAAFETTVYHTETQILDIENRLKKQLQTLQQKTAGPVPA</sequence>
<dbReference type="InterPro" id="IPR003607">
    <property type="entry name" value="HD/PDEase_dom"/>
</dbReference>
<evidence type="ECO:0000313" key="4">
    <source>
        <dbReference type="Proteomes" id="UP000250918"/>
    </source>
</evidence>
<accession>A0A855X208</accession>
<dbReference type="SMART" id="SM00471">
    <property type="entry name" value="HDc"/>
    <property type="match status" value="1"/>
</dbReference>
<feature type="region of interest" description="Disordered" evidence="1">
    <location>
        <begin position="1"/>
        <end position="23"/>
    </location>
</feature>